<feature type="domain" description="PLAT" evidence="3">
    <location>
        <begin position="3325"/>
        <end position="3473"/>
    </location>
</feature>
<dbReference type="InterPro" id="IPR036392">
    <property type="entry name" value="PLAT/LH2_dom_sf"/>
</dbReference>
<feature type="compositionally biased region" description="Acidic residues" evidence="2">
    <location>
        <begin position="816"/>
        <end position="826"/>
    </location>
</feature>
<dbReference type="Gene3D" id="2.40.180.10">
    <property type="entry name" value="Catalase core domain"/>
    <property type="match status" value="6"/>
</dbReference>
<feature type="compositionally biased region" description="Acidic residues" evidence="2">
    <location>
        <begin position="1791"/>
        <end position="1806"/>
    </location>
</feature>
<feature type="domain" description="PLAT" evidence="3">
    <location>
        <begin position="3204"/>
        <end position="3324"/>
    </location>
</feature>
<feature type="compositionally biased region" description="Acidic residues" evidence="2">
    <location>
        <begin position="1124"/>
        <end position="1138"/>
    </location>
</feature>
<organism evidence="4 5">
    <name type="scientific">Clytia hemisphaerica</name>
    <dbReference type="NCBI Taxonomy" id="252671"/>
    <lineage>
        <taxon>Eukaryota</taxon>
        <taxon>Metazoa</taxon>
        <taxon>Cnidaria</taxon>
        <taxon>Hydrozoa</taxon>
        <taxon>Hydroidolina</taxon>
        <taxon>Leptothecata</taxon>
        <taxon>Obeliida</taxon>
        <taxon>Clytiidae</taxon>
        <taxon>Clytia</taxon>
    </lineage>
</organism>
<feature type="compositionally biased region" description="Acidic residues" evidence="2">
    <location>
        <begin position="1728"/>
        <end position="1743"/>
    </location>
</feature>
<feature type="compositionally biased region" description="Basic and acidic residues" evidence="2">
    <location>
        <begin position="803"/>
        <end position="815"/>
    </location>
</feature>
<feature type="compositionally biased region" description="Acidic residues" evidence="2">
    <location>
        <begin position="2117"/>
        <end position="2135"/>
    </location>
</feature>
<feature type="compositionally biased region" description="Basic and acidic residues" evidence="2">
    <location>
        <begin position="307"/>
        <end position="317"/>
    </location>
</feature>
<feature type="compositionally biased region" description="Basic and acidic residues" evidence="2">
    <location>
        <begin position="2064"/>
        <end position="2074"/>
    </location>
</feature>
<dbReference type="GeneID" id="136816369"/>
<feature type="domain" description="PLAT" evidence="3">
    <location>
        <begin position="1245"/>
        <end position="1369"/>
    </location>
</feature>
<feature type="compositionally biased region" description="Acidic residues" evidence="2">
    <location>
        <begin position="919"/>
        <end position="929"/>
    </location>
</feature>
<feature type="region of interest" description="Disordered" evidence="2">
    <location>
        <begin position="2571"/>
        <end position="2672"/>
    </location>
</feature>
<keyword evidence="5" id="KW-1185">Reference proteome</keyword>
<feature type="compositionally biased region" description="Acidic residues" evidence="2">
    <location>
        <begin position="1220"/>
        <end position="1237"/>
    </location>
</feature>
<feature type="compositionally biased region" description="Acidic residues" evidence="2">
    <location>
        <begin position="595"/>
        <end position="604"/>
    </location>
</feature>
<feature type="domain" description="PLAT" evidence="3">
    <location>
        <begin position="2854"/>
        <end position="2979"/>
    </location>
</feature>
<feature type="compositionally biased region" description="Basic and acidic residues" evidence="2">
    <location>
        <begin position="3790"/>
        <end position="3804"/>
    </location>
</feature>
<feature type="compositionally biased region" description="Basic and acidic residues" evidence="2">
    <location>
        <begin position="770"/>
        <end position="784"/>
    </location>
</feature>
<feature type="compositionally biased region" description="Basic and acidic residues" evidence="2">
    <location>
        <begin position="3575"/>
        <end position="3584"/>
    </location>
</feature>
<dbReference type="OrthoDB" id="5322100at2759"/>
<dbReference type="Pfam" id="PF01477">
    <property type="entry name" value="PLAT"/>
    <property type="match status" value="7"/>
</dbReference>
<feature type="compositionally biased region" description="Basic and acidic residues" evidence="2">
    <location>
        <begin position="1627"/>
        <end position="1646"/>
    </location>
</feature>
<evidence type="ECO:0000256" key="1">
    <source>
        <dbReference type="PROSITE-ProRule" id="PRU00152"/>
    </source>
</evidence>
<feature type="compositionally biased region" description="Low complexity" evidence="2">
    <location>
        <begin position="2145"/>
        <end position="2164"/>
    </location>
</feature>
<sequence length="3811" mass="417900">MRNRKYSSNIVIYQHVDEPRDEELTNQKQQSEDVFEPTLQKANGDGGSKLELFSVWLEEPQQVVEVNHEAVCQKCIQELLKIARGAKEDSSNVKDSDEKSSSVAPRGKSRIRFQIDIEGNLHELLDSGIFEPEKLSIEQGRSSKDSDFVEYVINVKTADKFTAGTDNGVYIQLFGSQGESDTYLLENEPSETKTFQRNQLDTFHLRCKDVSQLNKLRIGTKGGMFSGWALDYVTVQKVNSEDEPLKFTGNCWLETKILSSGNHQEIELFPDLQEEDTEKPVVDDLEEEITPLPSIEVESEPPVDLGESDKPDEKDGKSGAFGIHLPSFRLPTFKRKDIPDDVTDDGDPEEIKTLELKADDSFGNLDDLLPPPMDDDIEGDIVVPSVDTEVENLPDGFSLDDDVDSGLDFDGVLSTEGSVKSVEVRPVVSDEEIDPSVVEDTHIDLKNLNAEEQTYIVKVKTSNNLTAGTYSKVFIYLHGDKGESEELELKDEISGNTSPFSRNQLDVFEVVTYGIGRINKIRIGNDGQGIFGGWNLDYVLVSEKPDGDSEVQPEESQSTMETKFIALTRLDKRKQGFIELYSMGVSPAHNVPLPEVEDSEDGENIDVQGDGDAGKAGFGFRLPSLRFGGKKSDETEIEEPHNSDEDEIIVPDVEGEVESVPAEQSGESEGDGKGGFGFRLPSFRFGGKKESADDVTISNDAEVTDQEIVVPETENKMESAPDMPTESDVDGSDGKASFGFRLPSLRFGGRKNEKSAGDEKELDVGEVDPGEPRKDTSEDPKDVGKSGFGIRLPSLKFGTRGVSNDDGKEKSQVKEEEADQKEESDSTDASGKVGFGLRFPSLKFGKSDKTDDPKEALLKDSGDTELTESGELGETLSDEKSKDRSRKVGFGFSLPSLRFGGKKDGDSDEKEELDKDESNETGQADEPDGSDGKSGFGFRLPQLKSGGKGESKSPANEEVLGDEDVIVPQVEGEVEAEPELLKLDEAVSDGEKSGFKFGFSLPSLKFGRKGGEENDAGTSDDQEKLQDSESDSGKSGFGFNLPSLRFGGKADVETPSGESNTEEDIIVPEIEDGVESVPGDDGVDSDHKGRFGFRLPSLRFSGKKDSGETQSEVNDTNEEIVVPEVEDPVESAPGDEGEADSKAKVGFGFSLPSLKFGGKKNGETSSGELDAHEEEIVLPEIQGDLESAPDQPDEPDGSRRAGFGFTLSSLRFGRNKDTESDIQAEVDPESESIEEDAATPKGEQKTYIVKVKTSNNFTAGTYSKVFIYLFGDKGESEKLELKDEISGNASPFSRNQLDVFEVSTHDLGQINKIRIGNDGQGIFGGWNLDYVLVSEKPDGDSALESDPIEASSNLVDTKISLKEPSVSSDPVVSLDGPEVSLDGPDVSLSEPVVALDRPEPSLDGPDVSLSGPSLSLDGPEASLDGPNVAFDGPGGTLSGSEISINDPEITLDGPNLSVDNQQETEISIPEQPFNESIDSPNVDIAIPDIDAKDKEIMETKFIALARLDKRKQGFIELYSMGVSPAHNVPLPEVEDAEDVQGDGDSGTTGFGFALPSFRFGGKKDTPEEKESEETEGSGKEAVDIEQSGDSSGNVDDDTGKAGFAFSLPNLKFRRSKKSGENDDDVSDEKIVEGEEPDEQHVDDADGKAGFGFRLPQLKFGGKEENKPSENVEVLGDEDVIVPQLEGEVEAEPELPKLGEPASDGEKSGFGFGFRLPSLGFGTSKGDKVEDDQEEPSGEIDSNEEIVVPEVEDPVESAPGDEGEADSKAKVGFGFRLPSLKFGGNKDKETPSDENEIENEEPNEDVEETKVDGDSSKGGFRFRLPSLKFGGSKKELDSTSEIEGDVVPDEQDSQIETEAPEAGDATDSNSSSKWSLNLSLPSLPSFKGSGKAGADEKEKEEDEVIVPEVEGEVESQPTDVEGPDSSSTSSSKWSLNLPSLPSFKGSGKADINDGDQIEADPRVDSPIEPKPEDSVDSGSTPEGKTSSKWSLNLSLPSLPSFKGSAKTDADINEKDEDNETPQMVDDGELKADEPNVDTPNTDETSSSKWSLNLTSLPSFKGSGKIKGDDIEKGDDTEQEKEEQTAEPNDNSKTSSKWGLNLNLPSLPSFKGSGKAGVDEQDEEQDEVIVPEVEGEVESQPTDVEGPDSSSTSSSKWSLNLPSLPSFKRSDREEDTVSGDAVIVPETEAQVESQPPDIADPDDISSSGKWSLNLSLPSLPSFKRSSKPGDSDEGTAEPKDDQHIESSQEAPHQDQDLGEEMIIPSTESNVESGVPLLLDEETKSPSRGFSFRFPTFEIPRFRGSGDVEVKADSDEIEIMELKADDSFGNLDDLLPLHMDDEIEGDLVIPTTEARVETTPFSMEGIEIPGFYDEIDNDDGKTEEMKLPKRTKPLVENEEIAPLSHQDDSPIEMNNLRAEERNYLVRVKTGDRLNSGTSANIYIFLVGESSTSEKIELKTSRTHKRPFKRSQLDEFIVTTYDVGKVVKIVIGHDGKSLFSAWGLDYVLVSHPEANLDDTNESVGNLEADDIDPDSPPLRWMKFDAETRLVNERNNEIELYGYGWSPIKHKEKTPKIELDLDENEGKVDKKEAEPAEDSPDAPADEISGEESSKPRGGFGFSLRLPRFSSSSSPKDDDSLDSTDESITADDDVIASDGIEESQHAKPKKQKRYSVKVTTKDKLGSGTDSRVYIVIHGNKGETKKLRLKKSRTFKKPFQRNQEDVFEVNPNDVGIIDLCRVSHDGKGFFSAWELDHVTIIDHHDNHSVYHGNADTEVSKHFELHVPMFLQPKENQNLDGKQPIVSESDEEIIHPQTDFIVENTPPSDSLVENEHPGPTDGQIISSLSGDKFNHDFSYGIVTYKIIITTEYNENDLKPNLVPPNDETNVYIVLIGSRQTSEKLVLLQRPSDSPNAFSSRKVDIFFVDQQDVGDISRIRIGADKIYNDWQINKIEVSVPATGSNYVFKLKKPLQAERTSVEVSSFVDGQSSSDSESDDENGETGSVFGFKFPSFTLPRLSIPSDDDKKPGDENPETEKDGEVYTKVAPDSDVPQKVSEELPDNKDGPPSSGFGFRLPTIVLPRFNRTSSSGDDDKEGSELPSTPVDTTKTKPDSKTPEMSSTIEPRSQSDVKPANKPRGFGSILSFRKKKTYTLNDREADDLKIVSHPDNEGTQTSDEEVNAESLREPEDLIEPEISTNVESSPDIEVIETTEYLVHIITGDKRGAGTDADVFIVFIGTKGESDEYKLKNSVTKHKSFFERDQTDSFEVSVSNDIGHLRKIRIRHNNKGGLAPWYLESVILEDIETESKKHMSAKIWLKKKKSLQVELDIPGNSYQLTIYTSDIENAGLDGKIYLRLLGQDAETSEKVVLPGNEVGSIKKKKKKLKELFNRGAEDVFVRKFQDVGLIERIEVGLEEEEDENEKTKKDTKDKLLSWHLDKIVLVRLFTEDEAHASVPVNLCFTCNCWFSTNKNMGQKNCKFFADNEFQPESPKRVFIPTAKKLNLDQSDASEMYYSAPESPSSIRRLPTKIETFTGQLASDHLGHSTPTADLSIDESEHTRRPDANISTTVTEITTTEVQISRKSPDVTRTEADLTESTTEITKTEHGGELTLDESTESSAPSMRMNISSEDETSSQNIMFVSMKDVSKAEELVTDQNTDSPIMTSELQNAPTTFIIQTPSEGERVTTTIKEGEEQEVVTTTTTTTTRSSTNQQEEFINYEEIIVTEIIEEQINPDGSVTRTTKRSVASPDAGEGEQISAEEYQAIIGQTCDVTEETTVETKEGEVLSVTTEKFQKSYEEAMDDAKRESRAMLEEQEEDG</sequence>
<feature type="region of interest" description="Disordered" evidence="2">
    <location>
        <begin position="1525"/>
        <end position="1649"/>
    </location>
</feature>
<feature type="region of interest" description="Disordered" evidence="2">
    <location>
        <begin position="3573"/>
        <end position="3614"/>
    </location>
</feature>
<dbReference type="PROSITE" id="PS50095">
    <property type="entry name" value="PLAT"/>
    <property type="match status" value="8"/>
</dbReference>
<dbReference type="PANTHER" id="PTHR45901:SF3">
    <property type="entry name" value="LIPOXYGENASE HOMOLOGY DOMAIN-CONTAINING PROTEIN 1"/>
    <property type="match status" value="1"/>
</dbReference>
<dbReference type="Proteomes" id="UP000594262">
    <property type="component" value="Unplaced"/>
</dbReference>
<feature type="region of interest" description="Disordered" evidence="2">
    <location>
        <begin position="3158"/>
        <end position="3177"/>
    </location>
</feature>
<feature type="compositionally biased region" description="Acidic residues" evidence="2">
    <location>
        <begin position="1837"/>
        <end position="1860"/>
    </location>
</feature>
<feature type="compositionally biased region" description="Basic and acidic residues" evidence="2">
    <location>
        <begin position="1958"/>
        <end position="1972"/>
    </location>
</feature>
<feature type="compositionally biased region" description="Basic and acidic residues" evidence="2">
    <location>
        <begin position="750"/>
        <end position="763"/>
    </location>
</feature>
<feature type="region of interest" description="Disordered" evidence="2">
    <location>
        <begin position="3790"/>
        <end position="3811"/>
    </location>
</feature>
<feature type="region of interest" description="Disordered" evidence="2">
    <location>
        <begin position="1365"/>
        <end position="1420"/>
    </location>
</feature>
<feature type="compositionally biased region" description="Acidic residues" evidence="2">
    <location>
        <begin position="2590"/>
        <end position="2604"/>
    </location>
</feature>
<feature type="compositionally biased region" description="Basic and acidic residues" evidence="2">
    <location>
        <begin position="3048"/>
        <end position="3057"/>
    </location>
</feature>
<feature type="compositionally biased region" description="Polar residues" evidence="2">
    <location>
        <begin position="3110"/>
        <end position="3122"/>
    </location>
</feature>
<proteinExistence type="predicted"/>
<evidence type="ECO:0000313" key="4">
    <source>
        <dbReference type="EnsemblMetazoa" id="CLYHEMP012181.2"/>
    </source>
</evidence>
<dbReference type="EnsemblMetazoa" id="CLYHEMT012181.2">
    <property type="protein sequence ID" value="CLYHEMP012181.2"/>
    <property type="gene ID" value="CLYHEMG012181"/>
</dbReference>
<dbReference type="RefSeq" id="XP_066928794.1">
    <property type="nucleotide sequence ID" value="XM_067072693.1"/>
</dbReference>
<feature type="domain" description="PLAT" evidence="3">
    <location>
        <begin position="2666"/>
        <end position="2785"/>
    </location>
</feature>
<feature type="compositionally biased region" description="Polar residues" evidence="2">
    <location>
        <begin position="2084"/>
        <end position="2104"/>
    </location>
</feature>
<evidence type="ECO:0000313" key="5">
    <source>
        <dbReference type="Proteomes" id="UP000594262"/>
    </source>
</evidence>
<feature type="domain" description="PLAT" evidence="3">
    <location>
        <begin position="453"/>
        <end position="579"/>
    </location>
</feature>
<feature type="compositionally biased region" description="Basic and acidic residues" evidence="2">
    <location>
        <begin position="630"/>
        <end position="643"/>
    </location>
</feature>
<feature type="region of interest" description="Disordered" evidence="2">
    <location>
        <begin position="3728"/>
        <end position="3747"/>
    </location>
</feature>
<feature type="compositionally biased region" description="Acidic residues" evidence="2">
    <location>
        <begin position="1532"/>
        <end position="1541"/>
    </location>
</feature>
<feature type="domain" description="PLAT" evidence="3">
    <location>
        <begin position="149"/>
        <end position="267"/>
    </location>
</feature>
<feature type="region of interest" description="Disordered" evidence="2">
    <location>
        <begin position="291"/>
        <end position="324"/>
    </location>
</feature>
<evidence type="ECO:0000256" key="2">
    <source>
        <dbReference type="SAM" id="MobiDB-lite"/>
    </source>
</evidence>
<feature type="region of interest" description="Disordered" evidence="2">
    <location>
        <begin position="1155"/>
        <end position="1241"/>
    </location>
</feature>
<dbReference type="PANTHER" id="PTHR45901">
    <property type="entry name" value="PROTEIN CBG12474"/>
    <property type="match status" value="1"/>
</dbReference>
<feature type="compositionally biased region" description="Basic and acidic residues" evidence="2">
    <location>
        <begin position="2234"/>
        <end position="2253"/>
    </location>
</feature>
<dbReference type="Gene3D" id="2.60.60.20">
    <property type="entry name" value="PLAT/LH2 domain"/>
    <property type="match status" value="2"/>
</dbReference>
<feature type="compositionally biased region" description="Low complexity" evidence="2">
    <location>
        <begin position="1922"/>
        <end position="1941"/>
    </location>
</feature>
<accession>A0A7M5VGW2</accession>
<dbReference type="SMART" id="SM00308">
    <property type="entry name" value="LH2"/>
    <property type="match status" value="2"/>
</dbReference>
<feature type="region of interest" description="Disordered" evidence="2">
    <location>
        <begin position="594"/>
        <end position="1142"/>
    </location>
</feature>
<feature type="region of interest" description="Disordered" evidence="2">
    <location>
        <begin position="2972"/>
        <end position="3132"/>
    </location>
</feature>
<feature type="domain" description="PLAT" evidence="3">
    <location>
        <begin position="2418"/>
        <end position="2537"/>
    </location>
</feature>
<feature type="compositionally biased region" description="Acidic residues" evidence="2">
    <location>
        <begin position="1749"/>
        <end position="1763"/>
    </location>
</feature>
<evidence type="ECO:0000259" key="3">
    <source>
        <dbReference type="PROSITE" id="PS50095"/>
    </source>
</evidence>
<feature type="compositionally biased region" description="Low complexity" evidence="2">
    <location>
        <begin position="1404"/>
        <end position="1419"/>
    </location>
</feature>
<feature type="compositionally biased region" description="Basic and acidic residues" evidence="2">
    <location>
        <begin position="979"/>
        <end position="994"/>
    </location>
</feature>
<dbReference type="InterPro" id="IPR001024">
    <property type="entry name" value="PLAT/LH2_dom"/>
</dbReference>
<protein>
    <recommendedName>
        <fullName evidence="3">PLAT domain-containing protein</fullName>
    </recommendedName>
</protein>
<comment type="caution">
    <text evidence="1">Lacks conserved residue(s) required for the propagation of feature annotation.</text>
</comment>
<dbReference type="SUPFAM" id="SSF49723">
    <property type="entry name" value="Lipase/lipooxygenase domain (PLAT/LH2 domain)"/>
    <property type="match status" value="8"/>
</dbReference>
<feature type="region of interest" description="Disordered" evidence="2">
    <location>
        <begin position="3531"/>
        <end position="3552"/>
    </location>
</feature>
<feature type="compositionally biased region" description="Acidic residues" evidence="2">
    <location>
        <begin position="1060"/>
        <end position="1074"/>
    </location>
</feature>
<reference evidence="4" key="1">
    <citation type="submission" date="2021-01" db="UniProtKB">
        <authorList>
            <consortium name="EnsemblMetazoa"/>
        </authorList>
    </citation>
    <scope>IDENTIFICATION</scope>
</reference>
<feature type="compositionally biased region" description="Acidic residues" evidence="2">
    <location>
        <begin position="644"/>
        <end position="657"/>
    </location>
</feature>
<feature type="compositionally biased region" description="Low complexity" evidence="2">
    <location>
        <begin position="2202"/>
        <end position="2219"/>
    </location>
</feature>
<feature type="compositionally biased region" description="Low complexity" evidence="2">
    <location>
        <begin position="1867"/>
        <end position="1888"/>
    </location>
</feature>
<name>A0A7M5VGW2_9CNID</name>
<feature type="compositionally biased region" description="Low complexity" evidence="2">
    <location>
        <begin position="1985"/>
        <end position="1999"/>
    </location>
</feature>
<feature type="compositionally biased region" description="Basic and acidic residues" evidence="2">
    <location>
        <begin position="845"/>
        <end position="862"/>
    </location>
</feature>
<dbReference type="InterPro" id="IPR052970">
    <property type="entry name" value="Inner_ear_hair_cell_LOXHD"/>
</dbReference>
<feature type="compositionally biased region" description="Low complexity" evidence="2">
    <location>
        <begin position="2973"/>
        <end position="2985"/>
    </location>
</feature>
<feature type="compositionally biased region" description="Basic residues" evidence="2">
    <location>
        <begin position="2660"/>
        <end position="2669"/>
    </location>
</feature>
<feature type="compositionally biased region" description="Basic and acidic residues" evidence="2">
    <location>
        <begin position="2571"/>
        <end position="2589"/>
    </location>
</feature>
<feature type="compositionally biased region" description="Acidic residues" evidence="2">
    <location>
        <begin position="1897"/>
        <end position="1912"/>
    </location>
</feature>
<feature type="compositionally biased region" description="Polar residues" evidence="2">
    <location>
        <begin position="2036"/>
        <end position="2056"/>
    </location>
</feature>
<feature type="region of interest" description="Disordered" evidence="2">
    <location>
        <begin position="1686"/>
        <end position="2255"/>
    </location>
</feature>
<feature type="compositionally biased region" description="Basic and acidic residues" evidence="2">
    <location>
        <begin position="3016"/>
        <end position="3034"/>
    </location>
</feature>
<feature type="compositionally biased region" description="Acidic residues" evidence="2">
    <location>
        <begin position="2633"/>
        <end position="2655"/>
    </location>
</feature>